<dbReference type="WBParaSite" id="Smp_322340.1">
    <property type="protein sequence ID" value="Smp_322340.1"/>
    <property type="gene ID" value="Smp_322340"/>
</dbReference>
<dbReference type="Pfam" id="PF00957">
    <property type="entry name" value="Synaptobrevin"/>
    <property type="match status" value="1"/>
</dbReference>
<proteinExistence type="predicted"/>
<evidence type="ECO:0000313" key="3">
    <source>
        <dbReference type="Proteomes" id="UP000008854"/>
    </source>
</evidence>
<keyword evidence="1" id="KW-1133">Transmembrane helix</keyword>
<dbReference type="Proteomes" id="UP000008854">
    <property type="component" value="Unassembled WGS sequence"/>
</dbReference>
<keyword evidence="1" id="KW-0812">Transmembrane</keyword>
<evidence type="ECO:0000259" key="2">
    <source>
        <dbReference type="Pfam" id="PF00957"/>
    </source>
</evidence>
<feature type="transmembrane region" description="Helical" evidence="1">
    <location>
        <begin position="108"/>
        <end position="130"/>
    </location>
</feature>
<name>A0A5K4F5B5_SCHMA</name>
<evidence type="ECO:0000256" key="1">
    <source>
        <dbReference type="SAM" id="Phobius"/>
    </source>
</evidence>
<organism evidence="3 4">
    <name type="scientific">Schistosoma mansoni</name>
    <name type="common">Blood fluke</name>
    <dbReference type="NCBI Taxonomy" id="6183"/>
    <lineage>
        <taxon>Eukaryota</taxon>
        <taxon>Metazoa</taxon>
        <taxon>Spiralia</taxon>
        <taxon>Lophotrochozoa</taxon>
        <taxon>Platyhelminthes</taxon>
        <taxon>Trematoda</taxon>
        <taxon>Digenea</taxon>
        <taxon>Strigeidida</taxon>
        <taxon>Schistosomatoidea</taxon>
        <taxon>Schistosomatidae</taxon>
        <taxon>Schistosoma</taxon>
    </lineage>
</organism>
<dbReference type="InterPro" id="IPR042855">
    <property type="entry name" value="V_SNARE_CC"/>
</dbReference>
<protein>
    <submittedName>
        <fullName evidence="4">V-SNARE coiled-coil homology domain-containing protein</fullName>
    </submittedName>
</protein>
<accession>A0A5K4F5B5</accession>
<keyword evidence="3" id="KW-1185">Reference proteome</keyword>
<reference evidence="4" key="2">
    <citation type="submission" date="2019-11" db="UniProtKB">
        <authorList>
            <consortium name="WormBaseParasite"/>
        </authorList>
    </citation>
    <scope>IDENTIFICATION</scope>
    <source>
        <strain evidence="4">Puerto Rican</strain>
    </source>
</reference>
<dbReference type="AlphaFoldDB" id="A0A5K4F5B5"/>
<evidence type="ECO:0000313" key="4">
    <source>
        <dbReference type="WBParaSite" id="Smp_322340.1"/>
    </source>
</evidence>
<sequence length="131" mass="14790">MTNVQSSHDKENQFSVTNISTSAPIITTDTATTSTNAKAATPGNNFSYLNQAIIDIENILYKNCIELNQHETKLITLLERSEAMEKNAKQFKKVNKNFNLLKWKQHKCMTSLIVIGSTILTMIIILLLIYL</sequence>
<feature type="domain" description="V-SNARE coiled-coil homology" evidence="2">
    <location>
        <begin position="49"/>
        <end position="124"/>
    </location>
</feature>
<dbReference type="SUPFAM" id="SSF58038">
    <property type="entry name" value="SNARE fusion complex"/>
    <property type="match status" value="1"/>
</dbReference>
<reference evidence="3" key="1">
    <citation type="journal article" date="2012" name="PLoS Negl. Trop. Dis.">
        <title>A systematically improved high quality genome and transcriptome of the human blood fluke Schistosoma mansoni.</title>
        <authorList>
            <person name="Protasio A.V."/>
            <person name="Tsai I.J."/>
            <person name="Babbage A."/>
            <person name="Nichol S."/>
            <person name="Hunt M."/>
            <person name="Aslett M.A."/>
            <person name="De Silva N."/>
            <person name="Velarde G.S."/>
            <person name="Anderson T.J."/>
            <person name="Clark R.C."/>
            <person name="Davidson C."/>
            <person name="Dillon G.P."/>
            <person name="Holroyd N.E."/>
            <person name="LoVerde P.T."/>
            <person name="Lloyd C."/>
            <person name="McQuillan J."/>
            <person name="Oliveira G."/>
            <person name="Otto T.D."/>
            <person name="Parker-Manuel S.J."/>
            <person name="Quail M.A."/>
            <person name="Wilson R.A."/>
            <person name="Zerlotini A."/>
            <person name="Dunne D.W."/>
            <person name="Berriman M."/>
        </authorList>
    </citation>
    <scope>NUCLEOTIDE SEQUENCE [LARGE SCALE GENOMIC DNA]</scope>
    <source>
        <strain evidence="3">Puerto Rican</strain>
    </source>
</reference>
<keyword evidence="1" id="KW-0472">Membrane</keyword>
<dbReference type="InParanoid" id="A0A5K4F5B5"/>
<dbReference type="Gene3D" id="1.20.5.110">
    <property type="match status" value="1"/>
</dbReference>